<protein>
    <recommendedName>
        <fullName evidence="4">DUF4345 domain-containing protein</fullName>
    </recommendedName>
</protein>
<keyword evidence="3" id="KW-1185">Reference proteome</keyword>
<feature type="transmembrane region" description="Helical" evidence="1">
    <location>
        <begin position="112"/>
        <end position="132"/>
    </location>
</feature>
<evidence type="ECO:0000256" key="1">
    <source>
        <dbReference type="SAM" id="Phobius"/>
    </source>
</evidence>
<feature type="transmembrane region" description="Helical" evidence="1">
    <location>
        <begin position="57"/>
        <end position="75"/>
    </location>
</feature>
<dbReference type="AlphaFoldDB" id="A0A1X1TT11"/>
<dbReference type="RefSeq" id="WP_085128306.1">
    <property type="nucleotide sequence ID" value="NZ_LQOT01000030.1"/>
</dbReference>
<dbReference type="STRING" id="188915.AWC02_08600"/>
<feature type="transmembrane region" description="Helical" evidence="1">
    <location>
        <begin position="80"/>
        <end position="100"/>
    </location>
</feature>
<gene>
    <name evidence="2" type="ORF">AWC02_08600</name>
</gene>
<dbReference type="Proteomes" id="UP000193465">
    <property type="component" value="Unassembled WGS sequence"/>
</dbReference>
<keyword evidence="1" id="KW-0812">Transmembrane</keyword>
<keyword evidence="1" id="KW-1133">Transmembrane helix</keyword>
<evidence type="ECO:0000313" key="2">
    <source>
        <dbReference type="EMBL" id="ORV47528.1"/>
    </source>
</evidence>
<reference evidence="2 3" key="1">
    <citation type="submission" date="2016-01" db="EMBL/GenBank/DDBJ databases">
        <title>The new phylogeny of the genus Mycobacterium.</title>
        <authorList>
            <person name="Tarcisio F."/>
            <person name="Conor M."/>
            <person name="Antonella G."/>
            <person name="Elisabetta G."/>
            <person name="Giulia F.S."/>
            <person name="Sara T."/>
            <person name="Anna F."/>
            <person name="Clotilde B."/>
            <person name="Roberto B."/>
            <person name="Veronica D.S."/>
            <person name="Fabio R."/>
            <person name="Monica P."/>
            <person name="Olivier J."/>
            <person name="Enrico T."/>
            <person name="Nicola S."/>
        </authorList>
    </citation>
    <scope>NUCLEOTIDE SEQUENCE [LARGE SCALE GENOMIC DNA]</scope>
    <source>
        <strain evidence="2 3">ATCC 27353</strain>
    </source>
</reference>
<sequence>MNRTVHRLALSFLTFFGFGLGLWAYAAPLHWYETFPGMGMTWLPVLGPYNEHLVKDVGSALLGLGVLSAAALYYLSNRAVVVIAGLSWSTFNVLHLIYHLGMLHMYGARDAVLNAVGLSLLAVVSLVLLVPARRDAEVLSRP</sequence>
<evidence type="ECO:0008006" key="4">
    <source>
        <dbReference type="Google" id="ProtNLM"/>
    </source>
</evidence>
<organism evidence="2 3">
    <name type="scientific">Mycolicibacter engbaekii</name>
    <dbReference type="NCBI Taxonomy" id="188915"/>
    <lineage>
        <taxon>Bacteria</taxon>
        <taxon>Bacillati</taxon>
        <taxon>Actinomycetota</taxon>
        <taxon>Actinomycetes</taxon>
        <taxon>Mycobacteriales</taxon>
        <taxon>Mycobacteriaceae</taxon>
        <taxon>Mycolicibacter</taxon>
    </lineage>
</organism>
<comment type="caution">
    <text evidence="2">The sequence shown here is derived from an EMBL/GenBank/DDBJ whole genome shotgun (WGS) entry which is preliminary data.</text>
</comment>
<name>A0A1X1TT11_9MYCO</name>
<dbReference type="EMBL" id="LQOT01000030">
    <property type="protein sequence ID" value="ORV47528.1"/>
    <property type="molecule type" value="Genomic_DNA"/>
</dbReference>
<evidence type="ECO:0000313" key="3">
    <source>
        <dbReference type="Proteomes" id="UP000193465"/>
    </source>
</evidence>
<accession>A0A1X1TT11</accession>
<keyword evidence="1" id="KW-0472">Membrane</keyword>
<proteinExistence type="predicted"/>